<dbReference type="InterPro" id="IPR001182">
    <property type="entry name" value="FtsW/RodA"/>
</dbReference>
<feature type="transmembrane region" description="Helical" evidence="6">
    <location>
        <begin position="334"/>
        <end position="354"/>
    </location>
</feature>
<dbReference type="GO" id="GO:0051301">
    <property type="term" value="P:cell division"/>
    <property type="evidence" value="ECO:0007669"/>
    <property type="project" value="InterPro"/>
</dbReference>
<feature type="transmembrane region" description="Helical" evidence="6">
    <location>
        <begin position="400"/>
        <end position="421"/>
    </location>
</feature>
<keyword evidence="4 6" id="KW-1133">Transmembrane helix</keyword>
<keyword evidence="3" id="KW-0133">Cell shape</keyword>
<dbReference type="GO" id="GO:0032153">
    <property type="term" value="C:cell division site"/>
    <property type="evidence" value="ECO:0007669"/>
    <property type="project" value="TreeGrafter"/>
</dbReference>
<comment type="caution">
    <text evidence="7">The sequence shown here is derived from an EMBL/GenBank/DDBJ whole genome shotgun (WGS) entry which is preliminary data.</text>
</comment>
<feature type="transmembrane region" description="Helical" evidence="6">
    <location>
        <begin position="74"/>
        <end position="91"/>
    </location>
</feature>
<dbReference type="Pfam" id="PF01098">
    <property type="entry name" value="FTSW_RODA_SPOVE"/>
    <property type="match status" value="1"/>
</dbReference>
<dbReference type="GO" id="GO:0015648">
    <property type="term" value="F:lipid-linked peptidoglycan transporter activity"/>
    <property type="evidence" value="ECO:0007669"/>
    <property type="project" value="TreeGrafter"/>
</dbReference>
<dbReference type="GO" id="GO:0005886">
    <property type="term" value="C:plasma membrane"/>
    <property type="evidence" value="ECO:0007669"/>
    <property type="project" value="TreeGrafter"/>
</dbReference>
<organism evidence="7 8">
    <name type="scientific">Selenomonas bovis</name>
    <dbReference type="NCBI Taxonomy" id="416586"/>
    <lineage>
        <taxon>Bacteria</taxon>
        <taxon>Bacillati</taxon>
        <taxon>Bacillota</taxon>
        <taxon>Negativicutes</taxon>
        <taxon>Selenomonadales</taxon>
        <taxon>Selenomonadaceae</taxon>
        <taxon>Selenomonas</taxon>
    </lineage>
</organism>
<feature type="transmembrane region" description="Helical" evidence="6">
    <location>
        <begin position="251"/>
        <end position="269"/>
    </location>
</feature>
<proteinExistence type="predicted"/>
<keyword evidence="8" id="KW-1185">Reference proteome</keyword>
<feature type="transmembrane region" description="Helical" evidence="6">
    <location>
        <begin position="366"/>
        <end position="388"/>
    </location>
</feature>
<dbReference type="Proteomes" id="UP000543804">
    <property type="component" value="Unassembled WGS sequence"/>
</dbReference>
<sequence length="430" mass="46754">MSQRISAQRMSWGLLALSFLLLAFGLGVLALRSSQTGVTQSVLQPLAYLPWVAAVAAAAMFLQAMLLRCRVSPWLLPFSFFFASVGLVEIARLKPILFIPQLRWLLIGMTAFLVVLRCGRSIVELTSYQYMLGLSCLVLLALPLLFGTEIGGSRNWLVLGPVQVQPSEFSKILLVLFLSAYLADHEEVLTSEKHHFLLFRLPPLRFIAPLLCIWGMAILMFVVARDLGSALLFFGIAVFMTYMATGSRSYVFIALLVFVAAAAASYALFGHVRVRFDIWLNPWADPNGMAYQVVQSLFAFGSGGVWGTGFAHGHPGLIPEVHTDFIFAAIAEELGLIGSLTLLLGYAVFFLIGIRSALSGETMERILLSAGASVVFLLQAFIIMAGVTKFLPLTGITLPFVSYGGSSMVSSYLLLGLLAVLSQRKGGHAA</sequence>
<feature type="transmembrane region" description="Helical" evidence="6">
    <location>
        <begin position="204"/>
        <end position="221"/>
    </location>
</feature>
<feature type="transmembrane region" description="Helical" evidence="6">
    <location>
        <begin position="46"/>
        <end position="67"/>
    </location>
</feature>
<evidence type="ECO:0000256" key="5">
    <source>
        <dbReference type="ARBA" id="ARBA00023136"/>
    </source>
</evidence>
<evidence type="ECO:0000256" key="6">
    <source>
        <dbReference type="SAM" id="Phobius"/>
    </source>
</evidence>
<evidence type="ECO:0000256" key="1">
    <source>
        <dbReference type="ARBA" id="ARBA00004141"/>
    </source>
</evidence>
<evidence type="ECO:0000313" key="8">
    <source>
        <dbReference type="Proteomes" id="UP000543804"/>
    </source>
</evidence>
<feature type="transmembrane region" description="Helical" evidence="6">
    <location>
        <begin position="227"/>
        <end position="244"/>
    </location>
</feature>
<evidence type="ECO:0000256" key="3">
    <source>
        <dbReference type="ARBA" id="ARBA00022960"/>
    </source>
</evidence>
<feature type="transmembrane region" description="Helical" evidence="6">
    <location>
        <begin position="97"/>
        <end position="116"/>
    </location>
</feature>
<dbReference type="PANTHER" id="PTHR30474:SF3">
    <property type="entry name" value="PEPTIDOGLYCAN GLYCOSYLTRANSFERASE RODA"/>
    <property type="match status" value="1"/>
</dbReference>
<keyword evidence="5 6" id="KW-0472">Membrane</keyword>
<evidence type="ECO:0000256" key="4">
    <source>
        <dbReference type="ARBA" id="ARBA00022989"/>
    </source>
</evidence>
<accession>A0A848BAN6</accession>
<protein>
    <submittedName>
        <fullName evidence="7">FtsW/RodA/SpoVE family cell cycle protein</fullName>
    </submittedName>
</protein>
<dbReference type="AlphaFoldDB" id="A0A848BAN6"/>
<keyword evidence="2 6" id="KW-0812">Transmembrane</keyword>
<feature type="transmembrane region" description="Helical" evidence="6">
    <location>
        <begin position="128"/>
        <end position="146"/>
    </location>
</feature>
<reference evidence="7 8" key="1">
    <citation type="submission" date="2020-04" db="EMBL/GenBank/DDBJ databases">
        <authorList>
            <person name="Hitch T.C.A."/>
            <person name="Wylensek D."/>
            <person name="Clavel T."/>
        </authorList>
    </citation>
    <scope>NUCLEOTIDE SEQUENCE [LARGE SCALE GENOMIC DNA]</scope>
    <source>
        <strain evidence="7 8">PG-130-P53-12</strain>
    </source>
</reference>
<gene>
    <name evidence="7" type="ORF">HF878_01285</name>
</gene>
<name>A0A848BAN6_9FIRM</name>
<evidence type="ECO:0000313" key="7">
    <source>
        <dbReference type="EMBL" id="NMD98121.1"/>
    </source>
</evidence>
<dbReference type="GO" id="GO:0008360">
    <property type="term" value="P:regulation of cell shape"/>
    <property type="evidence" value="ECO:0007669"/>
    <property type="project" value="UniProtKB-KW"/>
</dbReference>
<dbReference type="RefSeq" id="WP_170076939.1">
    <property type="nucleotide sequence ID" value="NZ_JABAFA010000001.1"/>
</dbReference>
<dbReference type="EMBL" id="JABAFA010000001">
    <property type="protein sequence ID" value="NMD98121.1"/>
    <property type="molecule type" value="Genomic_DNA"/>
</dbReference>
<comment type="subcellular location">
    <subcellularLocation>
        <location evidence="1">Membrane</location>
        <topology evidence="1">Multi-pass membrane protein</topology>
    </subcellularLocation>
</comment>
<evidence type="ECO:0000256" key="2">
    <source>
        <dbReference type="ARBA" id="ARBA00022692"/>
    </source>
</evidence>
<dbReference type="PANTHER" id="PTHR30474">
    <property type="entry name" value="CELL CYCLE PROTEIN"/>
    <property type="match status" value="1"/>
</dbReference>